<keyword evidence="5" id="KW-1185">Reference proteome</keyword>
<proteinExistence type="predicted"/>
<dbReference type="RefSeq" id="WP_154510485.1">
    <property type="nucleotide sequence ID" value="NZ_JAXELC010000015.1"/>
</dbReference>
<evidence type="ECO:0000259" key="3">
    <source>
        <dbReference type="PROSITE" id="PS51831"/>
    </source>
</evidence>
<dbReference type="InterPro" id="IPR052722">
    <property type="entry name" value="PgpH_phosphodiesterase"/>
</dbReference>
<name>A0A6L5XKG7_9BACT</name>
<dbReference type="SMART" id="SM00471">
    <property type="entry name" value="HDc"/>
    <property type="match status" value="1"/>
</dbReference>
<feature type="transmembrane region" description="Helical" evidence="2">
    <location>
        <begin position="372"/>
        <end position="391"/>
    </location>
</feature>
<evidence type="ECO:0000313" key="5">
    <source>
        <dbReference type="Proteomes" id="UP000477488"/>
    </source>
</evidence>
<feature type="transmembrane region" description="Helical" evidence="2">
    <location>
        <begin position="472"/>
        <end position="493"/>
    </location>
</feature>
<dbReference type="EMBL" id="VUMH01000005">
    <property type="protein sequence ID" value="MSS27743.1"/>
    <property type="molecule type" value="Genomic_DNA"/>
</dbReference>
<dbReference type="InterPro" id="IPR006674">
    <property type="entry name" value="HD_domain"/>
</dbReference>
<dbReference type="InterPro" id="IPR003607">
    <property type="entry name" value="HD/PDEase_dom"/>
</dbReference>
<feature type="transmembrane region" description="Helical" evidence="2">
    <location>
        <begin position="28"/>
        <end position="48"/>
    </location>
</feature>
<accession>A0A6L5XKG7</accession>
<feature type="transmembrane region" description="Helical" evidence="2">
    <location>
        <begin position="305"/>
        <end position="327"/>
    </location>
</feature>
<dbReference type="InterPro" id="IPR011621">
    <property type="entry name" value="Metal-dep_PHydrolase_7TM_intra"/>
</dbReference>
<dbReference type="Pfam" id="PF01966">
    <property type="entry name" value="HD"/>
    <property type="match status" value="1"/>
</dbReference>
<feature type="domain" description="HD" evidence="3">
    <location>
        <begin position="526"/>
        <end position="668"/>
    </location>
</feature>
<dbReference type="AlphaFoldDB" id="A0A6L5XKG7"/>
<feature type="compositionally biased region" description="Basic and acidic residues" evidence="1">
    <location>
        <begin position="738"/>
        <end position="750"/>
    </location>
</feature>
<feature type="transmembrane region" description="Helical" evidence="2">
    <location>
        <begin position="339"/>
        <end position="360"/>
    </location>
</feature>
<dbReference type="Proteomes" id="UP000477488">
    <property type="component" value="Unassembled WGS sequence"/>
</dbReference>
<dbReference type="InterPro" id="IPR011624">
    <property type="entry name" value="Metal-dep_PHydrolase_7TM_extra"/>
</dbReference>
<keyword evidence="2" id="KW-1133">Transmembrane helix</keyword>
<dbReference type="SUPFAM" id="SSF109604">
    <property type="entry name" value="HD-domain/PDEase-like"/>
    <property type="match status" value="1"/>
</dbReference>
<dbReference type="CDD" id="cd00077">
    <property type="entry name" value="HDc"/>
    <property type="match status" value="1"/>
</dbReference>
<dbReference type="NCBIfam" id="TIGR00277">
    <property type="entry name" value="HDIG"/>
    <property type="match status" value="1"/>
</dbReference>
<dbReference type="InterPro" id="IPR006675">
    <property type="entry name" value="HDIG_dom"/>
</dbReference>
<keyword evidence="2" id="KW-0812">Transmembrane</keyword>
<comment type="caution">
    <text evidence="4">The sequence shown here is derived from an EMBL/GenBank/DDBJ whole genome shotgun (WGS) entry which is preliminary data.</text>
</comment>
<reference evidence="4 5" key="1">
    <citation type="submission" date="2019-09" db="EMBL/GenBank/DDBJ databases">
        <title>In-depth cultivation of the pig gut microbiome towards novel bacterial diversity and tailored functional studies.</title>
        <authorList>
            <person name="Wylensek D."/>
            <person name="Hitch T.C.A."/>
            <person name="Clavel T."/>
        </authorList>
    </citation>
    <scope>NUCLEOTIDE SEQUENCE [LARGE SCALE GENOMIC DNA]</scope>
    <source>
        <strain evidence="4 5">PG-178-WT-4</strain>
    </source>
</reference>
<organism evidence="4 5">
    <name type="scientific">Desulfovibrio porci</name>
    <dbReference type="NCBI Taxonomy" id="2605782"/>
    <lineage>
        <taxon>Bacteria</taxon>
        <taxon>Pseudomonadati</taxon>
        <taxon>Thermodesulfobacteriota</taxon>
        <taxon>Desulfovibrionia</taxon>
        <taxon>Desulfovibrionales</taxon>
        <taxon>Desulfovibrionaceae</taxon>
        <taxon>Desulfovibrio</taxon>
    </lineage>
</organism>
<dbReference type="PANTHER" id="PTHR36442:SF1">
    <property type="entry name" value="CYCLIC-DI-AMP PHOSPHODIESTERASE PGPH"/>
    <property type="match status" value="1"/>
</dbReference>
<dbReference type="Pfam" id="PF07697">
    <property type="entry name" value="7TMR-HDED"/>
    <property type="match status" value="1"/>
</dbReference>
<evidence type="ECO:0000256" key="1">
    <source>
        <dbReference type="SAM" id="MobiDB-lite"/>
    </source>
</evidence>
<feature type="region of interest" description="Disordered" evidence="1">
    <location>
        <begin position="738"/>
        <end position="800"/>
    </location>
</feature>
<dbReference type="PROSITE" id="PS51831">
    <property type="entry name" value="HD"/>
    <property type="match status" value="1"/>
</dbReference>
<dbReference type="Pfam" id="PF07698">
    <property type="entry name" value="7TM-7TMR_HD"/>
    <property type="match status" value="1"/>
</dbReference>
<keyword evidence="2" id="KW-0472">Membrane</keyword>
<dbReference type="Gene3D" id="1.10.3210.10">
    <property type="entry name" value="Hypothetical protein af1432"/>
    <property type="match status" value="1"/>
</dbReference>
<gene>
    <name evidence="4" type="ORF">FYJ44_06695</name>
</gene>
<evidence type="ECO:0000256" key="2">
    <source>
        <dbReference type="SAM" id="Phobius"/>
    </source>
</evidence>
<evidence type="ECO:0000313" key="4">
    <source>
        <dbReference type="EMBL" id="MSS27743.1"/>
    </source>
</evidence>
<feature type="transmembrane region" description="Helical" evidence="2">
    <location>
        <begin position="439"/>
        <end position="460"/>
    </location>
</feature>
<dbReference type="PANTHER" id="PTHR36442">
    <property type="entry name" value="CYCLIC-DI-AMP PHOSPHODIESTERASE PGPH"/>
    <property type="match status" value="1"/>
</dbReference>
<sequence length="800" mass="87726">MTTQKKTARPASILALIHTLKARHHCGWGLWALIGTLLFLSLLAGANFEAVQRVYVAGQVAENDVIADRDILVEDSQATKARRKQVLLLQPPVYDLSLEPYTQFQGRILEILRSLNSGGEQRPVPDPSLQRLVEELTPAVADEVLPELALPEVQTYLLKKLLPQIREHMAEGLVGDIRSARVGRSGAIIRNLDTNAEILRPDVNSLPDVQSFLAEISSQIRQVPSLNPQSRRAINILLSATLPASLTLNREATQKRGAAVVATVEPVYYQIQKGELVLRKGERVSREQQIKLQTLYKSASDPMRWSTAGGAFLCALLLAVGFFVAPSGKPGTPLRCKDMLLISLLLLLFGIGAKSVYLLSLRMDSVSLFNSFAAAFPVAGAVGLVAMVFAARRYCTMGLLLSFFCMLMLQADYPLFIYYFLSGMLATWLVTSAQSRQDVVWSVIPLTVGQILVWLGTTLLAQTSPAEMPVQLTAVAINSLLSLILLFAVSPVLELTFGYSTRFRLMELMSLEQPLMQELMVTIPGTYHHSLVVANMVEAGAKAIGANSLLCKVAALYHDVGKLSYPEYFIENQFGGPNKHDKLAPSMSALILLSHVKKGTELAERYKLGQEITEIIRQHHGTRLIRFFYQKALNLGEKPRESDFSYPGPRPQTKEAAILMLADSVEASSRTLSDPTPARIKTHIDTIIKGIFSEGQLDESELTFKDLHFLSENFQRILTGIFHQRIAYPEAKIKDVTQADKGRTEARPSDGKPQTCGKNGAAATARPASEPLGLPAASARKNEAGRPEGQSADPQPGSGN</sequence>
<protein>
    <submittedName>
        <fullName evidence="4">HDIG domain-containing protein</fullName>
    </submittedName>
</protein>